<keyword evidence="1" id="KW-0489">Methyltransferase</keyword>
<dbReference type="Gene3D" id="3.40.1010.10">
    <property type="entry name" value="Cobalt-precorrin-4 Transmethylase, Domain 1"/>
    <property type="match status" value="1"/>
</dbReference>
<dbReference type="Gene3D" id="3.30.950.10">
    <property type="entry name" value="Methyltransferase, Cobalt-precorrin-4 Transmethylase, Domain 2"/>
    <property type="match status" value="1"/>
</dbReference>
<dbReference type="PANTHER" id="PTHR46111">
    <property type="entry name" value="RIBOSOMAL RNA SMALL SUBUNIT METHYLTRANSFERASE I"/>
    <property type="match status" value="1"/>
</dbReference>
<dbReference type="InterPro" id="IPR035996">
    <property type="entry name" value="4pyrrol_Methylase_sf"/>
</dbReference>
<dbReference type="SUPFAM" id="SSF53790">
    <property type="entry name" value="Tetrapyrrole methylase"/>
    <property type="match status" value="1"/>
</dbReference>
<name>A0ABW6DFM4_9BACT</name>
<dbReference type="InterPro" id="IPR014777">
    <property type="entry name" value="4pyrrole_Mease_sub1"/>
</dbReference>
<accession>A0ABW6DFM4</accession>
<dbReference type="Proteomes" id="UP001598019">
    <property type="component" value="Unassembled WGS sequence"/>
</dbReference>
<protein>
    <submittedName>
        <fullName evidence="1">SAM-dependent methyltransferase</fullName>
    </submittedName>
</protein>
<evidence type="ECO:0000313" key="1">
    <source>
        <dbReference type="EMBL" id="MFD3407484.1"/>
    </source>
</evidence>
<proteinExistence type="predicted"/>
<dbReference type="GO" id="GO:0008168">
    <property type="term" value="F:methyltransferase activity"/>
    <property type="evidence" value="ECO:0007669"/>
    <property type="project" value="UniProtKB-KW"/>
</dbReference>
<reference evidence="1 2" key="1">
    <citation type="submission" date="2024-03" db="EMBL/GenBank/DDBJ databases">
        <title>Aquirufa genome sequencing.</title>
        <authorList>
            <person name="Pitt A."/>
            <person name="Hahn M.W."/>
        </authorList>
    </citation>
    <scope>NUCLEOTIDE SEQUENCE [LARGE SCALE GENOMIC DNA]</scope>
    <source>
        <strain evidence="1 2">HETE-83D</strain>
    </source>
</reference>
<dbReference type="RefSeq" id="WP_377979925.1">
    <property type="nucleotide sequence ID" value="NZ_JBBKXX010000001.1"/>
</dbReference>
<dbReference type="CDD" id="cd11649">
    <property type="entry name" value="RsmI_like"/>
    <property type="match status" value="1"/>
</dbReference>
<comment type="caution">
    <text evidence="1">The sequence shown here is derived from an EMBL/GenBank/DDBJ whole genome shotgun (WGS) entry which is preliminary data.</text>
</comment>
<gene>
    <name evidence="1" type="ORF">SKC37_02340</name>
</gene>
<dbReference type="EMBL" id="JBBKXX010000001">
    <property type="protein sequence ID" value="MFD3407484.1"/>
    <property type="molecule type" value="Genomic_DNA"/>
</dbReference>
<dbReference type="InterPro" id="IPR014776">
    <property type="entry name" value="4pyrrole_Mease_sub2"/>
</dbReference>
<dbReference type="GO" id="GO:0032259">
    <property type="term" value="P:methylation"/>
    <property type="evidence" value="ECO:0007669"/>
    <property type="project" value="UniProtKB-KW"/>
</dbReference>
<sequence>MKIFLIPCPIAENTSSEVLPPQILAALQQTRHYLVENVRTARRFISELKLGIQIDRLVFEVLDKDTQAKTVTDFYTKHRSVEYIGVISEAGCPGVADPGALAVSIAQQQNIEVIPLVGPSSILLGLMGSGFSGQSFAFIGYLPIDKAARIRKIEQLDRDVAKWGQTQIFIETPYRNNALLEDLIAQCAPDSLICIACDITAPTGFVQTKKAGDWAKAQPDLHKKPCIFLLGKYI</sequence>
<dbReference type="PANTHER" id="PTHR46111:SF2">
    <property type="entry name" value="SAM-DEPENDENT METHYLTRANSFERASE"/>
    <property type="match status" value="1"/>
</dbReference>
<keyword evidence="2" id="KW-1185">Reference proteome</keyword>
<keyword evidence="1" id="KW-0808">Transferase</keyword>
<evidence type="ECO:0000313" key="2">
    <source>
        <dbReference type="Proteomes" id="UP001598019"/>
    </source>
</evidence>
<organism evidence="1 2">
    <name type="scientific">Aquirufa esocilacus</name>
    <dbReference type="NCBI Taxonomy" id="3096513"/>
    <lineage>
        <taxon>Bacteria</taxon>
        <taxon>Pseudomonadati</taxon>
        <taxon>Bacteroidota</taxon>
        <taxon>Cytophagia</taxon>
        <taxon>Cytophagales</taxon>
        <taxon>Flectobacillaceae</taxon>
        <taxon>Aquirufa</taxon>
    </lineage>
</organism>
<dbReference type="InterPro" id="IPR008189">
    <property type="entry name" value="rRNA_ssu_MeTfrase_I"/>
</dbReference>